<dbReference type="STRING" id="346185.AAY42_03730"/>
<keyword evidence="10" id="KW-1185">Reference proteome</keyword>
<feature type="domain" description="Aldehyde dehydrogenase" evidence="8">
    <location>
        <begin position="10"/>
        <end position="425"/>
    </location>
</feature>
<dbReference type="PROSITE" id="PS00070">
    <property type="entry name" value="ALDEHYDE_DEHYDR_CYS"/>
    <property type="match status" value="1"/>
</dbReference>
<dbReference type="FunFam" id="3.40.605.10:FF:000004">
    <property type="entry name" value="Aldehyde dehydrogenase"/>
    <property type="match status" value="1"/>
</dbReference>
<dbReference type="RefSeq" id="WP_055392658.1">
    <property type="nucleotide sequence ID" value="NZ_LCTZ01000002.1"/>
</dbReference>
<evidence type="ECO:0000256" key="3">
    <source>
        <dbReference type="ARBA" id="ARBA00023027"/>
    </source>
</evidence>
<protein>
    <recommendedName>
        <fullName evidence="4">Aldehyde dehydrogenase</fullName>
    </recommendedName>
</protein>
<evidence type="ECO:0000256" key="6">
    <source>
        <dbReference type="PROSITE-ProRule" id="PRU10007"/>
    </source>
</evidence>
<dbReference type="SUPFAM" id="SSF53720">
    <property type="entry name" value="ALDH-like"/>
    <property type="match status" value="1"/>
</dbReference>
<keyword evidence="2 4" id="KW-0560">Oxidoreductase</keyword>
<keyword evidence="3" id="KW-0520">NAD</keyword>
<dbReference type="CDD" id="cd07136">
    <property type="entry name" value="ALDH_YwdH-P39616"/>
    <property type="match status" value="1"/>
</dbReference>
<dbReference type="FunFam" id="3.40.309.10:FF:000003">
    <property type="entry name" value="Aldehyde dehydrogenase"/>
    <property type="match status" value="1"/>
</dbReference>
<dbReference type="InterPro" id="IPR016160">
    <property type="entry name" value="Ald_DH_CS_CYS"/>
</dbReference>
<dbReference type="PATRIC" id="fig|1547436.3.peg.779"/>
<dbReference type="Gene3D" id="3.40.309.10">
    <property type="entry name" value="Aldehyde Dehydrogenase, Chain A, domain 2"/>
    <property type="match status" value="1"/>
</dbReference>
<evidence type="ECO:0000313" key="10">
    <source>
        <dbReference type="Proteomes" id="UP000050827"/>
    </source>
</evidence>
<organism evidence="9 10">
    <name type="scientific">Flagellimonas eckloniae</name>
    <dbReference type="NCBI Taxonomy" id="346185"/>
    <lineage>
        <taxon>Bacteria</taxon>
        <taxon>Pseudomonadati</taxon>
        <taxon>Bacteroidota</taxon>
        <taxon>Flavobacteriia</taxon>
        <taxon>Flavobacteriales</taxon>
        <taxon>Flavobacteriaceae</taxon>
        <taxon>Flagellimonas</taxon>
    </lineage>
</organism>
<dbReference type="InterPro" id="IPR016162">
    <property type="entry name" value="Ald_DH_N"/>
</dbReference>
<name>A0A0Q0XJT7_9FLAO</name>
<evidence type="ECO:0000256" key="7">
    <source>
        <dbReference type="RuleBase" id="RU003345"/>
    </source>
</evidence>
<proteinExistence type="inferred from homology"/>
<accession>A0A0Q0XJT7</accession>
<dbReference type="OrthoDB" id="1394754at2"/>
<feature type="active site" evidence="5">
    <location>
        <position position="242"/>
    </location>
</feature>
<evidence type="ECO:0000256" key="2">
    <source>
        <dbReference type="ARBA" id="ARBA00023002"/>
    </source>
</evidence>
<dbReference type="Proteomes" id="UP000050827">
    <property type="component" value="Unassembled WGS sequence"/>
</dbReference>
<dbReference type="PROSITE" id="PS00687">
    <property type="entry name" value="ALDEHYDE_DEHYDR_GLU"/>
    <property type="match status" value="1"/>
</dbReference>
<dbReference type="PANTHER" id="PTHR43570">
    <property type="entry name" value="ALDEHYDE DEHYDROGENASE"/>
    <property type="match status" value="1"/>
</dbReference>
<comment type="caution">
    <text evidence="9">The sequence shown here is derived from an EMBL/GenBank/DDBJ whole genome shotgun (WGS) entry which is preliminary data.</text>
</comment>
<dbReference type="InterPro" id="IPR016163">
    <property type="entry name" value="Ald_DH_C"/>
</dbReference>
<dbReference type="InterPro" id="IPR029510">
    <property type="entry name" value="Ald_DH_CS_GLU"/>
</dbReference>
<gene>
    <name evidence="9" type="ORF">AAY42_03730</name>
</gene>
<dbReference type="GO" id="GO:0005737">
    <property type="term" value="C:cytoplasm"/>
    <property type="evidence" value="ECO:0007669"/>
    <property type="project" value="TreeGrafter"/>
</dbReference>
<dbReference type="GO" id="GO:0006081">
    <property type="term" value="P:aldehyde metabolic process"/>
    <property type="evidence" value="ECO:0007669"/>
    <property type="project" value="InterPro"/>
</dbReference>
<evidence type="ECO:0000256" key="4">
    <source>
        <dbReference type="PIRNR" id="PIRNR036492"/>
    </source>
</evidence>
<evidence type="ECO:0000256" key="5">
    <source>
        <dbReference type="PIRSR" id="PIRSR036492-1"/>
    </source>
</evidence>
<dbReference type="PANTHER" id="PTHR43570:SF16">
    <property type="entry name" value="ALDEHYDE DEHYDROGENASE TYPE III, ISOFORM Q"/>
    <property type="match status" value="1"/>
</dbReference>
<dbReference type="InterPro" id="IPR012394">
    <property type="entry name" value="Aldehyde_DH_NAD(P)"/>
</dbReference>
<reference evidence="9 10" key="1">
    <citation type="submission" date="2015-04" db="EMBL/GenBank/DDBJ databases">
        <title>Complete genome of flavobacterium.</title>
        <authorList>
            <person name="Kwon Y.M."/>
            <person name="Kim S.-J."/>
        </authorList>
    </citation>
    <scope>NUCLEOTIDE SEQUENCE [LARGE SCALE GENOMIC DNA]</scope>
    <source>
        <strain evidence="9 10">DK169</strain>
    </source>
</reference>
<feature type="active site" evidence="5 6">
    <location>
        <position position="208"/>
    </location>
</feature>
<dbReference type="Gene3D" id="3.40.605.10">
    <property type="entry name" value="Aldehyde Dehydrogenase, Chain A, domain 1"/>
    <property type="match status" value="1"/>
</dbReference>
<dbReference type="EMBL" id="LCTZ01000002">
    <property type="protein sequence ID" value="KQC29102.1"/>
    <property type="molecule type" value="Genomic_DNA"/>
</dbReference>
<dbReference type="PIRSF" id="PIRSF036492">
    <property type="entry name" value="ALDH"/>
    <property type="match status" value="1"/>
</dbReference>
<sequence>MIGDLVKRQREFFAGQKTKDVGFRKKYLKLLQKELVLREDDICDALYADFKKPKFEALATETQLVLSELKHALKNVAFWSEPTKASPTLGNFPSSDYIYKEPYGNVLVIAPWNYPVLLSISPLIGALAAGNTVLLKPSELSSHTSRIIADIIKNVFPPEYVTVVEGGVEVSQSLLSEKWDYIFFTGSSRVGKIIYRSAAEKLTPVTLELSGKNPCIVDGTASIKLAAKRIVWGKFLNAGQTCIAPDYILVHASVKETLIKELKHHITTFYGEDIQKSKDFARIVTSDHYNSLKSKLDRQNILFGGNYADTEQFIEPTLIDEPKVESELMQGEIFGPILPILSYSSEEDIHQHISRYGKPLALYVFSTNKKFQKRMINSNSFGGGVINDVVMQITNKKLPFGGVGQSGIGGYHGKHSFDLFSHEKAIIRKPNWIDIPIRYAPYTIPVKWVKKLKHLF</sequence>
<dbReference type="InterPro" id="IPR016161">
    <property type="entry name" value="Ald_DH/histidinol_DH"/>
</dbReference>
<evidence type="ECO:0000313" key="9">
    <source>
        <dbReference type="EMBL" id="KQC29102.1"/>
    </source>
</evidence>
<dbReference type="GO" id="GO:0004029">
    <property type="term" value="F:aldehyde dehydrogenase (NAD+) activity"/>
    <property type="evidence" value="ECO:0007669"/>
    <property type="project" value="TreeGrafter"/>
</dbReference>
<dbReference type="InterPro" id="IPR015590">
    <property type="entry name" value="Aldehyde_DH_dom"/>
</dbReference>
<evidence type="ECO:0000259" key="8">
    <source>
        <dbReference type="Pfam" id="PF00171"/>
    </source>
</evidence>
<dbReference type="Pfam" id="PF00171">
    <property type="entry name" value="Aldedh"/>
    <property type="match status" value="1"/>
</dbReference>
<comment type="similarity">
    <text evidence="1 4 7">Belongs to the aldehyde dehydrogenase family.</text>
</comment>
<dbReference type="AlphaFoldDB" id="A0A0Q0XJT7"/>
<evidence type="ECO:0000256" key="1">
    <source>
        <dbReference type="ARBA" id="ARBA00009986"/>
    </source>
</evidence>